<evidence type="ECO:0000313" key="6">
    <source>
        <dbReference type="EMBL" id="SCL59517.1"/>
    </source>
</evidence>
<dbReference type="InterPro" id="IPR001647">
    <property type="entry name" value="HTH_TetR"/>
</dbReference>
<gene>
    <name evidence="6" type="ORF">GA0070606_3116</name>
</gene>
<dbReference type="SUPFAM" id="SSF48498">
    <property type="entry name" value="Tetracyclin repressor-like, C-terminal domain"/>
    <property type="match status" value="1"/>
</dbReference>
<feature type="DNA-binding region" description="H-T-H motif" evidence="4">
    <location>
        <begin position="36"/>
        <end position="55"/>
    </location>
</feature>
<evidence type="ECO:0000256" key="1">
    <source>
        <dbReference type="ARBA" id="ARBA00023015"/>
    </source>
</evidence>
<keyword evidence="2 4" id="KW-0238">DNA-binding</keyword>
<evidence type="ECO:0000256" key="4">
    <source>
        <dbReference type="PROSITE-ProRule" id="PRU00335"/>
    </source>
</evidence>
<reference evidence="7" key="1">
    <citation type="submission" date="2016-06" db="EMBL/GenBank/DDBJ databases">
        <authorList>
            <person name="Varghese N."/>
            <person name="Submissions Spin"/>
        </authorList>
    </citation>
    <scope>NUCLEOTIDE SEQUENCE [LARGE SCALE GENOMIC DNA]</scope>
    <source>
        <strain evidence="7">DSM 43903</strain>
    </source>
</reference>
<dbReference type="PANTHER" id="PTHR47506:SF1">
    <property type="entry name" value="HTH-TYPE TRANSCRIPTIONAL REGULATOR YJDC"/>
    <property type="match status" value="1"/>
</dbReference>
<feature type="domain" description="HTH tetR-type" evidence="5">
    <location>
        <begin position="13"/>
        <end position="73"/>
    </location>
</feature>
<keyword evidence="3" id="KW-0804">Transcription</keyword>
<dbReference type="Proteomes" id="UP000199001">
    <property type="component" value="Unassembled WGS sequence"/>
</dbReference>
<dbReference type="Gene3D" id="1.10.10.60">
    <property type="entry name" value="Homeodomain-like"/>
    <property type="match status" value="1"/>
</dbReference>
<dbReference type="Pfam" id="PF16925">
    <property type="entry name" value="TetR_C_13"/>
    <property type="match status" value="1"/>
</dbReference>
<dbReference type="GO" id="GO:0003677">
    <property type="term" value="F:DNA binding"/>
    <property type="evidence" value="ECO:0007669"/>
    <property type="project" value="UniProtKB-UniRule"/>
</dbReference>
<dbReference type="InterPro" id="IPR011075">
    <property type="entry name" value="TetR_C"/>
</dbReference>
<organism evidence="6 7">
    <name type="scientific">Micromonospora citrea</name>
    <dbReference type="NCBI Taxonomy" id="47855"/>
    <lineage>
        <taxon>Bacteria</taxon>
        <taxon>Bacillati</taxon>
        <taxon>Actinomycetota</taxon>
        <taxon>Actinomycetes</taxon>
        <taxon>Micromonosporales</taxon>
        <taxon>Micromonosporaceae</taxon>
        <taxon>Micromonospora</taxon>
    </lineage>
</organism>
<dbReference type="InterPro" id="IPR036271">
    <property type="entry name" value="Tet_transcr_reg_TetR-rel_C_sf"/>
</dbReference>
<dbReference type="Gene3D" id="1.10.357.10">
    <property type="entry name" value="Tetracycline Repressor, domain 2"/>
    <property type="match status" value="1"/>
</dbReference>
<protein>
    <submittedName>
        <fullName evidence="6">Transcriptional regulator, TetR family</fullName>
    </submittedName>
</protein>
<dbReference type="STRING" id="47855.GA0070606_3116"/>
<dbReference type="RefSeq" id="WP_091100074.1">
    <property type="nucleotide sequence ID" value="NZ_FMHZ01000002.1"/>
</dbReference>
<keyword evidence="1" id="KW-0805">Transcription regulation</keyword>
<proteinExistence type="predicted"/>
<accession>A0A1C6UZZ2</accession>
<dbReference type="PROSITE" id="PS50977">
    <property type="entry name" value="HTH_TETR_2"/>
    <property type="match status" value="1"/>
</dbReference>
<evidence type="ECO:0000313" key="7">
    <source>
        <dbReference type="Proteomes" id="UP000199001"/>
    </source>
</evidence>
<evidence type="ECO:0000259" key="5">
    <source>
        <dbReference type="PROSITE" id="PS50977"/>
    </source>
</evidence>
<name>A0A1C6UZZ2_9ACTN</name>
<dbReference type="SUPFAM" id="SSF46689">
    <property type="entry name" value="Homeodomain-like"/>
    <property type="match status" value="1"/>
</dbReference>
<dbReference type="PROSITE" id="PS01081">
    <property type="entry name" value="HTH_TETR_1"/>
    <property type="match status" value="1"/>
</dbReference>
<dbReference type="OrthoDB" id="9805134at2"/>
<evidence type="ECO:0000256" key="2">
    <source>
        <dbReference type="ARBA" id="ARBA00023125"/>
    </source>
</evidence>
<dbReference type="InterPro" id="IPR009057">
    <property type="entry name" value="Homeodomain-like_sf"/>
</dbReference>
<sequence length="207" mass="21983">MKSGKRGPGRPRSFDQEQVLEQATQVFWAHGYEGASLAMLQAATGLNPPSIYHAFGSKAGLYSACLDHYVSNVRQQTNAALTREVADRAGLAEFLLSAARQFTDAGCPGGCMISTAALELPPQSDPVARAVAGRRDTTLGLLTDYFRRAQAAGNLDTGADPRALSRYFGAIIQGMSVQARDGATADELTAVAHIALTAWQEPSAARR</sequence>
<keyword evidence="7" id="KW-1185">Reference proteome</keyword>
<dbReference type="InterPro" id="IPR023772">
    <property type="entry name" value="DNA-bd_HTH_TetR-type_CS"/>
</dbReference>
<evidence type="ECO:0000256" key="3">
    <source>
        <dbReference type="ARBA" id="ARBA00023163"/>
    </source>
</evidence>
<dbReference type="EMBL" id="FMHZ01000002">
    <property type="protein sequence ID" value="SCL59517.1"/>
    <property type="molecule type" value="Genomic_DNA"/>
</dbReference>
<dbReference type="AlphaFoldDB" id="A0A1C6UZZ2"/>
<dbReference type="Pfam" id="PF00440">
    <property type="entry name" value="TetR_N"/>
    <property type="match status" value="1"/>
</dbReference>
<dbReference type="PANTHER" id="PTHR47506">
    <property type="entry name" value="TRANSCRIPTIONAL REGULATORY PROTEIN"/>
    <property type="match status" value="1"/>
</dbReference>